<keyword evidence="2" id="KW-1185">Reference proteome</keyword>
<gene>
    <name evidence="1" type="ORF">FAZ98_30705</name>
</gene>
<dbReference type="AlphaFoldDB" id="A0A7Z2GQR5"/>
<dbReference type="CDD" id="cd02209">
    <property type="entry name" value="cupin_XRE_C"/>
    <property type="match status" value="1"/>
</dbReference>
<protein>
    <recommendedName>
        <fullName evidence="3">Quercetin 2,3-dioxygenase C-terminal cupin domain-containing protein</fullName>
    </recommendedName>
</protein>
<evidence type="ECO:0000313" key="2">
    <source>
        <dbReference type="Proteomes" id="UP000433577"/>
    </source>
</evidence>
<dbReference type="RefSeq" id="WP_158957366.1">
    <property type="nucleotide sequence ID" value="NZ_CP046916.1"/>
</dbReference>
<sequence length="80" mass="8353">MGDRGIRKANLTPIAASGSIGSYRAEIEPNGSTGAGLFTTVAEEQIGDVVEGQLELFVGGQLLLLNAGDSFVYHANRMEA</sequence>
<proteinExistence type="predicted"/>
<organism evidence="1 2">
    <name type="scientific">Paraburkholderia acidisoli</name>
    <dbReference type="NCBI Taxonomy" id="2571748"/>
    <lineage>
        <taxon>Bacteria</taxon>
        <taxon>Pseudomonadati</taxon>
        <taxon>Pseudomonadota</taxon>
        <taxon>Betaproteobacteria</taxon>
        <taxon>Burkholderiales</taxon>
        <taxon>Burkholderiaceae</taxon>
        <taxon>Paraburkholderia</taxon>
    </lineage>
</organism>
<dbReference type="Gene3D" id="2.60.120.10">
    <property type="entry name" value="Jelly Rolls"/>
    <property type="match status" value="1"/>
</dbReference>
<accession>A0A7Z2GQR5</accession>
<dbReference type="EMBL" id="CP046916">
    <property type="protein sequence ID" value="QGZ66183.1"/>
    <property type="molecule type" value="Genomic_DNA"/>
</dbReference>
<dbReference type="InterPro" id="IPR014710">
    <property type="entry name" value="RmlC-like_jellyroll"/>
</dbReference>
<reference evidence="1 2" key="1">
    <citation type="submission" date="2019-12" db="EMBL/GenBank/DDBJ databases">
        <title>Paraburkholderia acidiphila 7Q-K02 sp. nov and Paraburkholderia acidisoli DHF22 sp. nov., two strains isolated from forest soil.</title>
        <authorList>
            <person name="Gao Z."/>
            <person name="Qiu L."/>
        </authorList>
    </citation>
    <scope>NUCLEOTIDE SEQUENCE [LARGE SCALE GENOMIC DNA]</scope>
    <source>
        <strain evidence="1 2">DHF22</strain>
    </source>
</reference>
<dbReference type="SUPFAM" id="SSF51182">
    <property type="entry name" value="RmlC-like cupins"/>
    <property type="match status" value="1"/>
</dbReference>
<dbReference type="InterPro" id="IPR011051">
    <property type="entry name" value="RmlC_Cupin_sf"/>
</dbReference>
<dbReference type="KEGG" id="pacs:FAZ98_30705"/>
<dbReference type="Proteomes" id="UP000433577">
    <property type="component" value="Chromosome 4"/>
</dbReference>
<evidence type="ECO:0008006" key="3">
    <source>
        <dbReference type="Google" id="ProtNLM"/>
    </source>
</evidence>
<name>A0A7Z2GQR5_9BURK</name>
<evidence type="ECO:0000313" key="1">
    <source>
        <dbReference type="EMBL" id="QGZ66183.1"/>
    </source>
</evidence>
<dbReference type="OrthoDB" id="9814751at2"/>